<dbReference type="PATRIC" id="fig|883113.3.peg.906"/>
<dbReference type="STRING" id="883113.HMPREF9708_00912"/>
<sequence length="186" mass="21087">MEAKHPRMPERHYENPEEEITATIRQAEAVDARAILGLLRHVGRETPYLTFGPQGSRLNVAQEVQLIEHYAASQTSLLLVVEVDDQIIGLANLSTRDKEKQSHVAELGICIIKDYWGYGIGQMVIEELLTFAKKVGLRVITLEVVVENKRAVSLYQKFGFEIKGELTDRLHVGLKYLNAYIMEKVL</sequence>
<dbReference type="CDD" id="cd04301">
    <property type="entry name" value="NAT_SF"/>
    <property type="match status" value="1"/>
</dbReference>
<dbReference type="EMBL" id="AGEG01000011">
    <property type="protein sequence ID" value="EHR37005.1"/>
    <property type="molecule type" value="Genomic_DNA"/>
</dbReference>
<reference evidence="2 3" key="1">
    <citation type="submission" date="2012-01" db="EMBL/GenBank/DDBJ databases">
        <title>The Genome Sequence of Facklamia languida CCUG 37842.</title>
        <authorList>
            <consortium name="The Broad Institute Genome Sequencing Platform"/>
            <person name="Earl A."/>
            <person name="Ward D."/>
            <person name="Feldgarden M."/>
            <person name="Gevers D."/>
            <person name="Huys G."/>
            <person name="Young S.K."/>
            <person name="Zeng Q."/>
            <person name="Gargeya S."/>
            <person name="Fitzgerald M."/>
            <person name="Haas B."/>
            <person name="Abouelleil A."/>
            <person name="Alvarado L."/>
            <person name="Arachchi H.M."/>
            <person name="Berlin A."/>
            <person name="Chapman S.B."/>
            <person name="Gearin G."/>
            <person name="Goldberg J."/>
            <person name="Griggs A."/>
            <person name="Gujja S."/>
            <person name="Hansen M."/>
            <person name="Heiman D."/>
            <person name="Howarth C."/>
            <person name="Larimer J."/>
            <person name="Lui A."/>
            <person name="MacDonald P.J.P."/>
            <person name="McCowen C."/>
            <person name="Montmayeur A."/>
            <person name="Murphy C."/>
            <person name="Neiman D."/>
            <person name="Pearson M."/>
            <person name="Priest M."/>
            <person name="Roberts A."/>
            <person name="Saif S."/>
            <person name="Shea T."/>
            <person name="Sisk P."/>
            <person name="Stolte C."/>
            <person name="Sykes S."/>
            <person name="Wortman J."/>
            <person name="Nusbaum C."/>
            <person name="Birren B."/>
        </authorList>
    </citation>
    <scope>NUCLEOTIDE SEQUENCE [LARGE SCALE GENOMIC DNA]</scope>
    <source>
        <strain evidence="2 3">CCUG 37842</strain>
    </source>
</reference>
<name>H3NJ73_9LACT</name>
<dbReference type="PROSITE" id="PS51186">
    <property type="entry name" value="GNAT"/>
    <property type="match status" value="1"/>
</dbReference>
<dbReference type="HOGENOM" id="CLU_013985_19_1_9"/>
<protein>
    <recommendedName>
        <fullName evidence="1">N-acetyltransferase domain-containing protein</fullName>
    </recommendedName>
</protein>
<dbReference type="PANTHER" id="PTHR43415">
    <property type="entry name" value="SPERMIDINE N(1)-ACETYLTRANSFERASE"/>
    <property type="match status" value="1"/>
</dbReference>
<evidence type="ECO:0000313" key="2">
    <source>
        <dbReference type="EMBL" id="EHR37005.1"/>
    </source>
</evidence>
<gene>
    <name evidence="2" type="ORF">HMPREF9708_00912</name>
</gene>
<dbReference type="SUPFAM" id="SSF55729">
    <property type="entry name" value="Acyl-CoA N-acyltransferases (Nat)"/>
    <property type="match status" value="1"/>
</dbReference>
<keyword evidence="3" id="KW-1185">Reference proteome</keyword>
<dbReference type="eggNOG" id="COG1670">
    <property type="taxonomic scope" value="Bacteria"/>
</dbReference>
<proteinExistence type="predicted"/>
<evidence type="ECO:0000259" key="1">
    <source>
        <dbReference type="PROSITE" id="PS51186"/>
    </source>
</evidence>
<dbReference type="Gene3D" id="3.40.630.30">
    <property type="match status" value="1"/>
</dbReference>
<dbReference type="RefSeq" id="WP_006309038.1">
    <property type="nucleotide sequence ID" value="NZ_JH601133.1"/>
</dbReference>
<dbReference type="Pfam" id="PF00583">
    <property type="entry name" value="Acetyltransf_1"/>
    <property type="match status" value="1"/>
</dbReference>
<dbReference type="PANTHER" id="PTHR43415:SF3">
    <property type="entry name" value="GNAT-FAMILY ACETYLTRANSFERASE"/>
    <property type="match status" value="1"/>
</dbReference>
<dbReference type="InterPro" id="IPR016181">
    <property type="entry name" value="Acyl_CoA_acyltransferase"/>
</dbReference>
<dbReference type="Proteomes" id="UP000006190">
    <property type="component" value="Unassembled WGS sequence"/>
</dbReference>
<dbReference type="GO" id="GO:0016747">
    <property type="term" value="F:acyltransferase activity, transferring groups other than amino-acyl groups"/>
    <property type="evidence" value="ECO:0007669"/>
    <property type="project" value="InterPro"/>
</dbReference>
<dbReference type="InterPro" id="IPR000182">
    <property type="entry name" value="GNAT_dom"/>
</dbReference>
<feature type="domain" description="N-acetyltransferase" evidence="1">
    <location>
        <begin position="22"/>
        <end position="186"/>
    </location>
</feature>
<organism evidence="2 3">
    <name type="scientific">Facklamia languida CCUG 37842</name>
    <dbReference type="NCBI Taxonomy" id="883113"/>
    <lineage>
        <taxon>Bacteria</taxon>
        <taxon>Bacillati</taxon>
        <taxon>Bacillota</taxon>
        <taxon>Bacilli</taxon>
        <taxon>Lactobacillales</taxon>
        <taxon>Aerococcaceae</taxon>
        <taxon>Facklamia</taxon>
    </lineage>
</organism>
<accession>H3NJ73</accession>
<comment type="caution">
    <text evidence="2">The sequence shown here is derived from an EMBL/GenBank/DDBJ whole genome shotgun (WGS) entry which is preliminary data.</text>
</comment>
<dbReference type="AlphaFoldDB" id="H3NJ73"/>
<evidence type="ECO:0000313" key="3">
    <source>
        <dbReference type="Proteomes" id="UP000006190"/>
    </source>
</evidence>